<keyword evidence="3" id="KW-1185">Reference proteome</keyword>
<comment type="caution">
    <text evidence="2">The sequence shown here is derived from an EMBL/GenBank/DDBJ whole genome shotgun (WGS) entry which is preliminary data.</text>
</comment>
<dbReference type="AlphaFoldDB" id="A0A4R2KN24"/>
<name>A0A4R2KN24_9RHOB</name>
<feature type="transmembrane region" description="Helical" evidence="1">
    <location>
        <begin position="14"/>
        <end position="32"/>
    </location>
</feature>
<gene>
    <name evidence="2" type="ORF">EV655_101103</name>
</gene>
<keyword evidence="1" id="KW-0472">Membrane</keyword>
<evidence type="ECO:0000313" key="2">
    <source>
        <dbReference type="EMBL" id="TCO73947.1"/>
    </source>
</evidence>
<keyword evidence="1" id="KW-1133">Transmembrane helix</keyword>
<reference evidence="2 3" key="1">
    <citation type="submission" date="2019-03" db="EMBL/GenBank/DDBJ databases">
        <title>Genomic Encyclopedia of Type Strains, Phase IV (KMG-IV): sequencing the most valuable type-strain genomes for metagenomic binning, comparative biology and taxonomic classification.</title>
        <authorList>
            <person name="Goeker M."/>
        </authorList>
    </citation>
    <scope>NUCLEOTIDE SEQUENCE [LARGE SCALE GENOMIC DNA]</scope>
    <source>
        <strain evidence="2 3">DSM 4868</strain>
    </source>
</reference>
<keyword evidence="1" id="KW-0812">Transmembrane</keyword>
<proteinExistence type="predicted"/>
<accession>A0A4R2KN24</accession>
<sequence>MPTETLKSLFDRTLFWGGVSSFAVSVIGTLLTV</sequence>
<dbReference type="EMBL" id="SLWW01000001">
    <property type="protein sequence ID" value="TCO73947.1"/>
    <property type="molecule type" value="Genomic_DNA"/>
</dbReference>
<evidence type="ECO:0000313" key="3">
    <source>
        <dbReference type="Proteomes" id="UP000295142"/>
    </source>
</evidence>
<evidence type="ECO:0000256" key="1">
    <source>
        <dbReference type="SAM" id="Phobius"/>
    </source>
</evidence>
<organism evidence="2 3">
    <name type="scientific">Rhodovulum euryhalinum</name>
    <dbReference type="NCBI Taxonomy" id="35805"/>
    <lineage>
        <taxon>Bacteria</taxon>
        <taxon>Pseudomonadati</taxon>
        <taxon>Pseudomonadota</taxon>
        <taxon>Alphaproteobacteria</taxon>
        <taxon>Rhodobacterales</taxon>
        <taxon>Paracoccaceae</taxon>
        <taxon>Rhodovulum</taxon>
    </lineage>
</organism>
<protein>
    <submittedName>
        <fullName evidence="2">Uncharacterized protein</fullName>
    </submittedName>
</protein>
<dbReference type="Proteomes" id="UP000295142">
    <property type="component" value="Unassembled WGS sequence"/>
</dbReference>